<evidence type="ECO:0000256" key="4">
    <source>
        <dbReference type="ARBA" id="ARBA00048448"/>
    </source>
</evidence>
<organism evidence="8 9">
    <name type="scientific">Aspergillus steynii IBT 23096</name>
    <dbReference type="NCBI Taxonomy" id="1392250"/>
    <lineage>
        <taxon>Eukaryota</taxon>
        <taxon>Fungi</taxon>
        <taxon>Dikarya</taxon>
        <taxon>Ascomycota</taxon>
        <taxon>Pezizomycotina</taxon>
        <taxon>Eurotiomycetes</taxon>
        <taxon>Eurotiomycetidae</taxon>
        <taxon>Eurotiales</taxon>
        <taxon>Aspergillaceae</taxon>
        <taxon>Aspergillus</taxon>
        <taxon>Aspergillus subgen. Circumdati</taxon>
    </lineage>
</organism>
<gene>
    <name evidence="8" type="ORF">P170DRAFT_419231</name>
</gene>
<reference evidence="8 9" key="1">
    <citation type="submission" date="2016-12" db="EMBL/GenBank/DDBJ databases">
        <title>The genomes of Aspergillus section Nigri reveals drivers in fungal speciation.</title>
        <authorList>
            <consortium name="DOE Joint Genome Institute"/>
            <person name="Vesth T.C."/>
            <person name="Nybo J."/>
            <person name="Theobald S."/>
            <person name="Brandl J."/>
            <person name="Frisvad J.C."/>
            <person name="Nielsen K.F."/>
            <person name="Lyhne E.K."/>
            <person name="Kogle M.E."/>
            <person name="Kuo A."/>
            <person name="Riley R."/>
            <person name="Clum A."/>
            <person name="Nolan M."/>
            <person name="Lipzen A."/>
            <person name="Salamov A."/>
            <person name="Henrissat B."/>
            <person name="Wiebenga A."/>
            <person name="De Vries R.P."/>
            <person name="Grigoriev I.V."/>
            <person name="Mortensen U.H."/>
            <person name="Andersen M.R."/>
            <person name="Baker S.E."/>
        </authorList>
    </citation>
    <scope>NUCLEOTIDE SEQUENCE [LARGE SCALE GENOMIC DNA]</scope>
    <source>
        <strain evidence="8 9">IBT 23096</strain>
    </source>
</reference>
<dbReference type="Proteomes" id="UP000234275">
    <property type="component" value="Unassembled WGS sequence"/>
</dbReference>
<dbReference type="AlphaFoldDB" id="A0A2I2FRS8"/>
<keyword evidence="3 6" id="KW-0560">Oxidoreductase</keyword>
<evidence type="ECO:0000256" key="1">
    <source>
        <dbReference type="ARBA" id="ARBA00001974"/>
    </source>
</evidence>
<evidence type="ECO:0000256" key="5">
    <source>
        <dbReference type="PIRSR" id="PIRSR601613-1"/>
    </source>
</evidence>
<dbReference type="PRINTS" id="PR00757">
    <property type="entry name" value="AMINEOXDASEF"/>
</dbReference>
<protein>
    <recommendedName>
        <fullName evidence="6">Amine oxidase</fullName>
        <ecNumber evidence="6">1.4.3.-</ecNumber>
    </recommendedName>
</protein>
<dbReference type="SUPFAM" id="SSF51905">
    <property type="entry name" value="FAD/NAD(P)-binding domain"/>
    <property type="match status" value="1"/>
</dbReference>
<dbReference type="InterPro" id="IPR036188">
    <property type="entry name" value="FAD/NAD-bd_sf"/>
</dbReference>
<dbReference type="Gene3D" id="3.90.660.10">
    <property type="match status" value="1"/>
</dbReference>
<evidence type="ECO:0000256" key="3">
    <source>
        <dbReference type="ARBA" id="ARBA00023002"/>
    </source>
</evidence>
<dbReference type="OrthoDB" id="5046242at2759"/>
<dbReference type="VEuPathDB" id="FungiDB:P170DRAFT_419231"/>
<dbReference type="GeneID" id="36554971"/>
<feature type="domain" description="Amine oxidase" evidence="7">
    <location>
        <begin position="46"/>
        <end position="484"/>
    </location>
</feature>
<dbReference type="InterPro" id="IPR001613">
    <property type="entry name" value="Flavin_amine_oxidase"/>
</dbReference>
<dbReference type="EMBL" id="MSFO01000011">
    <property type="protein sequence ID" value="PLB43333.1"/>
    <property type="molecule type" value="Genomic_DNA"/>
</dbReference>
<keyword evidence="6" id="KW-0274">FAD</keyword>
<dbReference type="InterPro" id="IPR002937">
    <property type="entry name" value="Amino_oxidase"/>
</dbReference>
<sequence length="490" mass="54084">MHKSTEGFIWTPTGYHYGLPTTSTIPSTPTSSLSGTYDVIVLGAGFTGLTTARDLAFRGKKVLLIEARDRIGGRCWTAQTDELDSSAKLEIGGAWVHWLQPHVFSELQRYGLDQFVETVSHPDAEVVGKEGRDGSATLLDPHEGKEMMERIGQLMERFFDVDGQGGRSVLSFPFNTQASVAKSAEYLKLEELSITDRVAQLELGDEDRDMLSAHAASFFGLDPGQVSFMEVLKTHALCGFDQDMIEAATMKYKISEGTTGLALAILKDFNGDRILRAPVKAVTQDLGGSFPVTVTLQNGEVYRAKALVSTIPMNVLPSITFDPPLSELRREAFTAGVTPARTDKLLVCTPTKFERGFNFTCEGDESDLPYTAGFTDGSYGPNTLLTLLTRPDHALDRSNENIRLVETLHPTGIELHSAYGHLWSQDPYAGGVMPVRKPGFMRYYEEVRRPHGRVWFAGSDFADGWRGFISGAFEDAYRVTREVLGRGDIW</sequence>
<dbReference type="Gene3D" id="3.50.50.60">
    <property type="entry name" value="FAD/NAD(P)-binding domain"/>
    <property type="match status" value="1"/>
</dbReference>
<proteinExistence type="inferred from homology"/>
<feature type="binding site" evidence="5">
    <location>
        <position position="279"/>
    </location>
    <ligand>
        <name>FAD</name>
        <dbReference type="ChEBI" id="CHEBI:57692"/>
    </ligand>
</feature>
<feature type="binding site" evidence="5">
    <location>
        <begin position="66"/>
        <end position="67"/>
    </location>
    <ligand>
        <name>FAD</name>
        <dbReference type="ChEBI" id="CHEBI:57692"/>
    </ligand>
</feature>
<comment type="cofactor">
    <cofactor evidence="1 6">
        <name>FAD</name>
        <dbReference type="ChEBI" id="CHEBI:57692"/>
    </cofactor>
</comment>
<dbReference type="PANTHER" id="PTHR43563:SF1">
    <property type="entry name" value="AMINE OXIDASE [FLAVIN-CONTAINING] B"/>
    <property type="match status" value="1"/>
</dbReference>
<name>A0A2I2FRS8_9EURO</name>
<feature type="binding site" evidence="5">
    <location>
        <position position="47"/>
    </location>
    <ligand>
        <name>FAD</name>
        <dbReference type="ChEBI" id="CHEBI:57692"/>
    </ligand>
</feature>
<evidence type="ECO:0000256" key="6">
    <source>
        <dbReference type="RuleBase" id="RU362067"/>
    </source>
</evidence>
<dbReference type="EC" id="1.4.3.-" evidence="6"/>
<dbReference type="RefSeq" id="XP_024698635.1">
    <property type="nucleotide sequence ID" value="XM_024847272.1"/>
</dbReference>
<dbReference type="STRING" id="1392250.A0A2I2FRS8"/>
<evidence type="ECO:0000259" key="7">
    <source>
        <dbReference type="Pfam" id="PF01593"/>
    </source>
</evidence>
<keyword evidence="9" id="KW-1185">Reference proteome</keyword>
<dbReference type="InterPro" id="IPR050703">
    <property type="entry name" value="Flavin_MAO"/>
</dbReference>
<comment type="similarity">
    <text evidence="2 6">Belongs to the flavin monoamine oxidase family.</text>
</comment>
<evidence type="ECO:0000256" key="2">
    <source>
        <dbReference type="ARBA" id="ARBA00005995"/>
    </source>
</evidence>
<keyword evidence="6" id="KW-0285">Flavoprotein</keyword>
<dbReference type="PANTHER" id="PTHR43563">
    <property type="entry name" value="AMINE OXIDASE"/>
    <property type="match status" value="1"/>
</dbReference>
<accession>A0A2I2FRS8</accession>
<evidence type="ECO:0000313" key="9">
    <source>
        <dbReference type="Proteomes" id="UP000234275"/>
    </source>
</evidence>
<dbReference type="Gene3D" id="1.10.405.10">
    <property type="entry name" value="Guanine Nucleotide Dissociation Inhibitor, domain 1"/>
    <property type="match status" value="1"/>
</dbReference>
<evidence type="ECO:0000313" key="8">
    <source>
        <dbReference type="EMBL" id="PLB43333.1"/>
    </source>
</evidence>
<dbReference type="GO" id="GO:0097621">
    <property type="term" value="F:monoamine oxidase activity"/>
    <property type="evidence" value="ECO:0007669"/>
    <property type="project" value="UniProtKB-EC"/>
</dbReference>
<dbReference type="Pfam" id="PF01593">
    <property type="entry name" value="Amino_oxidase"/>
    <property type="match status" value="1"/>
</dbReference>
<comment type="catalytic activity">
    <reaction evidence="4">
        <text>a secondary aliphatic amine + O2 + H2O = a primary amine + an aldehyde + H2O2</text>
        <dbReference type="Rhea" id="RHEA:26414"/>
        <dbReference type="ChEBI" id="CHEBI:15377"/>
        <dbReference type="ChEBI" id="CHEBI:15379"/>
        <dbReference type="ChEBI" id="CHEBI:16240"/>
        <dbReference type="ChEBI" id="CHEBI:17478"/>
        <dbReference type="ChEBI" id="CHEBI:58855"/>
        <dbReference type="ChEBI" id="CHEBI:65296"/>
        <dbReference type="EC" id="1.4.3.4"/>
    </reaction>
</comment>
<comment type="caution">
    <text evidence="8">The sequence shown here is derived from an EMBL/GenBank/DDBJ whole genome shotgun (WGS) entry which is preliminary data.</text>
</comment>